<gene>
    <name evidence="2" type="ORF">HOQ43_10610</name>
</gene>
<keyword evidence="1" id="KW-0812">Transmembrane</keyword>
<evidence type="ECO:0000313" key="3">
    <source>
        <dbReference type="Proteomes" id="UP000574690"/>
    </source>
</evidence>
<proteinExistence type="predicted"/>
<dbReference type="AlphaFoldDB" id="A0A850CBK2"/>
<feature type="transmembrane region" description="Helical" evidence="1">
    <location>
        <begin position="63"/>
        <end position="83"/>
    </location>
</feature>
<comment type="caution">
    <text evidence="2">The sequence shown here is derived from an EMBL/GenBank/DDBJ whole genome shotgun (WGS) entry which is preliminary data.</text>
</comment>
<reference evidence="2 3" key="1">
    <citation type="submission" date="2020-05" db="EMBL/GenBank/DDBJ databases">
        <title>DNA-SIP metagenomic assembled genomes.</title>
        <authorList>
            <person name="Yu J."/>
        </authorList>
    </citation>
    <scope>NUCLEOTIDE SEQUENCE [LARGE SCALE GENOMIC DNA]</scope>
    <source>
        <strain evidence="2">Bin5.27</strain>
    </source>
</reference>
<feature type="transmembrane region" description="Helical" evidence="1">
    <location>
        <begin position="40"/>
        <end position="57"/>
    </location>
</feature>
<keyword evidence="1" id="KW-0472">Membrane</keyword>
<dbReference type="EMBL" id="JABFXE010000447">
    <property type="protein sequence ID" value="NUQ88900.1"/>
    <property type="molecule type" value="Genomic_DNA"/>
</dbReference>
<protein>
    <submittedName>
        <fullName evidence="2">Uncharacterized protein</fullName>
    </submittedName>
</protein>
<sequence length="224" mass="24109">MLAEDYGYWISPRRAFETGPTKKWIPEEVARRAKAADHKAGAFFVGAVAAFIAAGCLNDSASGLAVLFGALGVVLGLCAWGYGMFEASNKDLKDVLPTLYRDRWQAWPCQVVGVPPVEGAKTVDAKITLLDPERKPVRQFYGDMHRGAWGQMTDGVGVLWICGSLHEPVAVAKPGGAPVWMMSTQNKKGTVFPGGPGLLDTVVETVVKEASATATQRLLDEMGW</sequence>
<evidence type="ECO:0000313" key="2">
    <source>
        <dbReference type="EMBL" id="NUQ88900.1"/>
    </source>
</evidence>
<name>A0A850CBK2_9ACTN</name>
<dbReference type="Proteomes" id="UP000574690">
    <property type="component" value="Unassembled WGS sequence"/>
</dbReference>
<accession>A0A850CBK2</accession>
<organism evidence="2 3">
    <name type="scientific">Glycomyces artemisiae</name>
    <dbReference type="NCBI Taxonomy" id="1076443"/>
    <lineage>
        <taxon>Bacteria</taxon>
        <taxon>Bacillati</taxon>
        <taxon>Actinomycetota</taxon>
        <taxon>Actinomycetes</taxon>
        <taxon>Glycomycetales</taxon>
        <taxon>Glycomycetaceae</taxon>
        <taxon>Glycomyces</taxon>
    </lineage>
</organism>
<keyword evidence="1" id="KW-1133">Transmembrane helix</keyword>
<evidence type="ECO:0000256" key="1">
    <source>
        <dbReference type="SAM" id="Phobius"/>
    </source>
</evidence>